<dbReference type="STRING" id="87626.PTD2_09748"/>
<dbReference type="InterPro" id="IPR007844">
    <property type="entry name" value="AsmA"/>
</dbReference>
<name>A4CE42_9GAMM</name>
<sequence>MVLFKLKSSRLSNGLYNKVFGWYAIEKTALLLLSCVERYTKRNGLKGIDMKTLFKILAGLLLGVVLLIVALPFLVPVDYIVNKVSESVEKATGRTLVIKGDKTLAVFPSLKLELNDVHFANIKGSEHADMVSMAQLAIQIPYLSALLGDIQLEKFVIRQPKIILEKMPSGKVNWQLFDAVAATTEQPTSAKGATQLPQGFDVSLGEVAIYDATISYIDHQTKAQYQLSDVELAVALPSLYQPLEVSGELVYQGQKFELVTQLNTLAKVIAGDDFTLGSAIDSKLFNFKFDGLVAKAGQDFSGSLDLKGDSVKQILTWQKIALDAKKDAFNQFELAATMHFANQKLTLTKLKLALDELDVNGQAVVDLAKKLSISADVDLGMLNLNPYLPVKPEQVVAQEDKKQVSQPIVWDDTPIDLSGINSLNANIKVRSTRLLFNEIKLDANALALNIKDGIATLDLTKFGLYEGNGIGKVLINAVKRPYQLSTDFKLTGIAAQPLLSDAAGFDKLMGKGNLAWQLTTSGVSQKQFVNGLNGTTAFSFNDGAIKGANIAALVRKAKDMLKGDLSAAKEGLNTGFDKSQQTDFSALTGSFVFKQGVGTNTDLALVSPLIRVSGSGDVNLPLTTVNYRLVTGIVDSIEGQGTTDKSTGFKVPVKIKGPFHDVKVQLDLSKAAEEETKNKLKDKVKDKLKGLFG</sequence>
<accession>A4CE42</accession>
<feature type="domain" description="AsmA" evidence="2">
    <location>
        <begin position="51"/>
        <end position="372"/>
    </location>
</feature>
<dbReference type="Pfam" id="PF05170">
    <property type="entry name" value="AsmA"/>
    <property type="match status" value="1"/>
</dbReference>
<comment type="caution">
    <text evidence="3">The sequence shown here is derived from an EMBL/GenBank/DDBJ whole genome shotgun (WGS) entry which is preliminary data.</text>
</comment>
<gene>
    <name evidence="3" type="ORF">PTD2_09748</name>
</gene>
<dbReference type="InterPro" id="IPR052894">
    <property type="entry name" value="AsmA-related"/>
</dbReference>
<evidence type="ECO:0000256" key="1">
    <source>
        <dbReference type="SAM" id="Phobius"/>
    </source>
</evidence>
<dbReference type="EMBL" id="AAOH01000008">
    <property type="protein sequence ID" value="EAR26854.1"/>
    <property type="molecule type" value="Genomic_DNA"/>
</dbReference>
<dbReference type="HOGENOM" id="CLU_012870_0_0_6"/>
<feature type="transmembrane region" description="Helical" evidence="1">
    <location>
        <begin position="52"/>
        <end position="75"/>
    </location>
</feature>
<organism evidence="3 4">
    <name type="scientific">Pseudoalteromonas tunicata D2</name>
    <dbReference type="NCBI Taxonomy" id="87626"/>
    <lineage>
        <taxon>Bacteria</taxon>
        <taxon>Pseudomonadati</taxon>
        <taxon>Pseudomonadota</taxon>
        <taxon>Gammaproteobacteria</taxon>
        <taxon>Alteromonadales</taxon>
        <taxon>Pseudoalteromonadaceae</taxon>
        <taxon>Pseudoalteromonas</taxon>
    </lineage>
</organism>
<proteinExistence type="predicted"/>
<keyword evidence="1" id="KW-0472">Membrane</keyword>
<dbReference type="eggNOG" id="COG2982">
    <property type="taxonomic scope" value="Bacteria"/>
</dbReference>
<dbReference type="GO" id="GO:0005886">
    <property type="term" value="C:plasma membrane"/>
    <property type="evidence" value="ECO:0007669"/>
    <property type="project" value="TreeGrafter"/>
</dbReference>
<keyword evidence="1" id="KW-0812">Transmembrane</keyword>
<dbReference type="GO" id="GO:0090313">
    <property type="term" value="P:regulation of protein targeting to membrane"/>
    <property type="evidence" value="ECO:0007669"/>
    <property type="project" value="TreeGrafter"/>
</dbReference>
<dbReference type="PANTHER" id="PTHR30441:SF4">
    <property type="entry name" value="PROTEIN ASMA"/>
    <property type="match status" value="1"/>
</dbReference>
<evidence type="ECO:0000259" key="2">
    <source>
        <dbReference type="Pfam" id="PF05170"/>
    </source>
</evidence>
<reference evidence="3 4" key="1">
    <citation type="submission" date="2006-02" db="EMBL/GenBank/DDBJ databases">
        <authorList>
            <person name="Moran M.A."/>
            <person name="Kjelleberg S."/>
            <person name="Egan S."/>
            <person name="Saunders N."/>
            <person name="Thomas T."/>
            <person name="Ferriera S."/>
            <person name="Johnson J."/>
            <person name="Kravitz S."/>
            <person name="Halpern A."/>
            <person name="Remington K."/>
            <person name="Beeson K."/>
            <person name="Tran B."/>
            <person name="Rogers Y.-H."/>
            <person name="Friedman R."/>
            <person name="Venter J.C."/>
        </authorList>
    </citation>
    <scope>NUCLEOTIDE SEQUENCE [LARGE SCALE GENOMIC DNA]</scope>
    <source>
        <strain evidence="3 4">D2</strain>
    </source>
</reference>
<keyword evidence="4" id="KW-1185">Reference proteome</keyword>
<evidence type="ECO:0000313" key="3">
    <source>
        <dbReference type="EMBL" id="EAR26854.1"/>
    </source>
</evidence>
<dbReference type="AlphaFoldDB" id="A4CE42"/>
<keyword evidence="1" id="KW-1133">Transmembrane helix</keyword>
<evidence type="ECO:0000313" key="4">
    <source>
        <dbReference type="Proteomes" id="UP000006201"/>
    </source>
</evidence>
<dbReference type="PANTHER" id="PTHR30441">
    <property type="entry name" value="DUF748 DOMAIN-CONTAINING PROTEIN"/>
    <property type="match status" value="1"/>
</dbReference>
<protein>
    <submittedName>
        <fullName evidence="3">Putative AsmA protein</fullName>
    </submittedName>
</protein>
<dbReference type="Proteomes" id="UP000006201">
    <property type="component" value="Unassembled WGS sequence"/>
</dbReference>